<evidence type="ECO:0008006" key="7">
    <source>
        <dbReference type="Google" id="ProtNLM"/>
    </source>
</evidence>
<keyword evidence="2" id="KW-0560">Oxidoreductase</keyword>
<dbReference type="Proteomes" id="UP001498398">
    <property type="component" value="Unassembled WGS sequence"/>
</dbReference>
<comment type="caution">
    <text evidence="5">The sequence shown here is derived from an EMBL/GenBank/DDBJ whole genome shotgun (WGS) entry which is preliminary data.</text>
</comment>
<dbReference type="InterPro" id="IPR050816">
    <property type="entry name" value="Flavin-dep_Halogenase_NPB"/>
</dbReference>
<dbReference type="PRINTS" id="PR00420">
    <property type="entry name" value="RNGMNOXGNASE"/>
</dbReference>
<evidence type="ECO:0000256" key="2">
    <source>
        <dbReference type="ARBA" id="ARBA00023002"/>
    </source>
</evidence>
<dbReference type="InterPro" id="IPR036188">
    <property type="entry name" value="FAD/NAD-bd_sf"/>
</dbReference>
<dbReference type="Gene3D" id="3.50.50.60">
    <property type="entry name" value="FAD/NAD(P)-binding domain"/>
    <property type="match status" value="1"/>
</dbReference>
<sequence length="524" mass="57568">MGVTAIPSSTKVLVIGGGPAGAYAAAVLAREGINVTVLERDYFPRYHIGESMLPSLNSFMSFIGAQEKVKKANFAVKPGAAIKLNQYKREGYTDFVAFDQENSTWNVLRSEFDEILLRHAADCGARVHEGINVTDIQFSKTDPDQPVSVSWSSKSNKSRNGTVSFDYLIDASGRTGIMSTKYLKNRRFNESLRNVAFWGYWSGAGVYMPGTSRENAPWFEALTDESGWAWFIPLHNGTVSVGVVMSEKSSRAKKEKLSVKEGVDRNTALYLDQFKLVPNLKALLGTAKFSGETKTAGDYSYSSENNQYAGTRYRIAGDAGAFIDPFFSSGVHLAFTGGLSAAATIAASIRGQCTEAEAVAFHNQKVGTSYTRFLVVVWAAYKQMKSQSSPVLADMNEDNFDRAFDFLRPVIQGATEADPKLSETELTEAMDFCEHAIAPSDPEMLQSVTKRLDPKLLAFDGPLLNPKAVESLAGEDEEAKQVLWKLNSDKALVVMFDYEGNFRQEILNGWYVNLEKGNLGLVSA</sequence>
<gene>
    <name evidence="5" type="ORF">VKT23_009892</name>
</gene>
<dbReference type="InterPro" id="IPR006905">
    <property type="entry name" value="Flavin_halogenase"/>
</dbReference>
<evidence type="ECO:0000256" key="3">
    <source>
        <dbReference type="ARBA" id="ARBA00023033"/>
    </source>
</evidence>
<dbReference type="EMBL" id="JBANRG010000017">
    <property type="protein sequence ID" value="KAK7458882.1"/>
    <property type="molecule type" value="Genomic_DNA"/>
</dbReference>
<dbReference type="SUPFAM" id="SSF51905">
    <property type="entry name" value="FAD/NAD(P)-binding domain"/>
    <property type="match status" value="1"/>
</dbReference>
<evidence type="ECO:0000313" key="6">
    <source>
        <dbReference type="Proteomes" id="UP001498398"/>
    </source>
</evidence>
<dbReference type="PANTHER" id="PTHR43747:SF5">
    <property type="entry name" value="FAD-BINDING DOMAIN-CONTAINING PROTEIN"/>
    <property type="match status" value="1"/>
</dbReference>
<protein>
    <recommendedName>
        <fullName evidence="7">Halogenase</fullName>
    </recommendedName>
</protein>
<keyword evidence="6" id="KW-1185">Reference proteome</keyword>
<evidence type="ECO:0000256" key="1">
    <source>
        <dbReference type="ARBA" id="ARBA00005706"/>
    </source>
</evidence>
<keyword evidence="3" id="KW-0503">Monooxygenase</keyword>
<comment type="catalytic activity">
    <reaction evidence="4">
        <text>melleolide F + FADH2 + chloride + O2 = 6'-chloromelleolide F + FAD + 2 H2O + H(+)</text>
        <dbReference type="Rhea" id="RHEA:67160"/>
        <dbReference type="ChEBI" id="CHEBI:15377"/>
        <dbReference type="ChEBI" id="CHEBI:15378"/>
        <dbReference type="ChEBI" id="CHEBI:15379"/>
        <dbReference type="ChEBI" id="CHEBI:17996"/>
        <dbReference type="ChEBI" id="CHEBI:57692"/>
        <dbReference type="ChEBI" id="CHEBI:58307"/>
        <dbReference type="ChEBI" id="CHEBI:167712"/>
        <dbReference type="ChEBI" id="CHEBI:167713"/>
    </reaction>
    <physiologicalReaction direction="left-to-right" evidence="4">
        <dbReference type="Rhea" id="RHEA:67161"/>
    </physiologicalReaction>
</comment>
<accession>A0ABR1JHR6</accession>
<proteinExistence type="inferred from homology"/>
<name>A0ABR1JHR6_9AGAR</name>
<evidence type="ECO:0000313" key="5">
    <source>
        <dbReference type="EMBL" id="KAK7458882.1"/>
    </source>
</evidence>
<organism evidence="5 6">
    <name type="scientific">Marasmiellus scandens</name>
    <dbReference type="NCBI Taxonomy" id="2682957"/>
    <lineage>
        <taxon>Eukaryota</taxon>
        <taxon>Fungi</taxon>
        <taxon>Dikarya</taxon>
        <taxon>Basidiomycota</taxon>
        <taxon>Agaricomycotina</taxon>
        <taxon>Agaricomycetes</taxon>
        <taxon>Agaricomycetidae</taxon>
        <taxon>Agaricales</taxon>
        <taxon>Marasmiineae</taxon>
        <taxon>Omphalotaceae</taxon>
        <taxon>Marasmiellus</taxon>
    </lineage>
</organism>
<dbReference type="Pfam" id="PF04820">
    <property type="entry name" value="Trp_halogenase"/>
    <property type="match status" value="2"/>
</dbReference>
<evidence type="ECO:0000256" key="4">
    <source>
        <dbReference type="ARBA" id="ARBA00049364"/>
    </source>
</evidence>
<comment type="similarity">
    <text evidence="1">Belongs to the flavin-dependent halogenase family.</text>
</comment>
<reference evidence="5 6" key="1">
    <citation type="submission" date="2024-01" db="EMBL/GenBank/DDBJ databases">
        <title>A draft genome for the cacao thread blight pathogen Marasmiellus scandens.</title>
        <authorList>
            <person name="Baruah I.K."/>
            <person name="Leung J."/>
            <person name="Bukari Y."/>
            <person name="Amoako-Attah I."/>
            <person name="Meinhardt L.W."/>
            <person name="Bailey B.A."/>
            <person name="Cohen S.P."/>
        </authorList>
    </citation>
    <scope>NUCLEOTIDE SEQUENCE [LARGE SCALE GENOMIC DNA]</scope>
    <source>
        <strain evidence="5 6">GH-19</strain>
    </source>
</reference>
<dbReference type="PANTHER" id="PTHR43747">
    <property type="entry name" value="FAD-BINDING PROTEIN"/>
    <property type="match status" value="1"/>
</dbReference>